<reference evidence="3" key="2">
    <citation type="journal article" date="2013" name="Nat. Commun.">
        <title>Genome of the Chinese tree shrew.</title>
        <authorList>
            <person name="Fan Y."/>
            <person name="Huang Z.Y."/>
            <person name="Cao C.C."/>
            <person name="Chen C.S."/>
            <person name="Chen Y.X."/>
            <person name="Fan D.D."/>
            <person name="He J."/>
            <person name="Hou H.L."/>
            <person name="Hu L."/>
            <person name="Hu X.T."/>
            <person name="Jiang X.T."/>
            <person name="Lai R."/>
            <person name="Lang Y.S."/>
            <person name="Liang B."/>
            <person name="Liao S.G."/>
            <person name="Mu D."/>
            <person name="Ma Y.Y."/>
            <person name="Niu Y.Y."/>
            <person name="Sun X.Q."/>
            <person name="Xia J.Q."/>
            <person name="Xiao J."/>
            <person name="Xiong Z.Q."/>
            <person name="Xu L."/>
            <person name="Yang L."/>
            <person name="Zhang Y."/>
            <person name="Zhao W."/>
            <person name="Zhao X.D."/>
            <person name="Zheng Y.T."/>
            <person name="Zhou J.M."/>
            <person name="Zhu Y.B."/>
            <person name="Zhang G.J."/>
            <person name="Wang J."/>
            <person name="Yao Y.G."/>
        </authorList>
    </citation>
    <scope>NUCLEOTIDE SEQUENCE [LARGE SCALE GENOMIC DNA]</scope>
</reference>
<protein>
    <submittedName>
        <fullName evidence="2">Uncharacterized protein</fullName>
    </submittedName>
</protein>
<evidence type="ECO:0000256" key="1">
    <source>
        <dbReference type="SAM" id="MobiDB-lite"/>
    </source>
</evidence>
<proteinExistence type="predicted"/>
<organism evidence="2 3">
    <name type="scientific">Tupaia chinensis</name>
    <name type="common">Chinese tree shrew</name>
    <name type="synonym">Tupaia belangeri chinensis</name>
    <dbReference type="NCBI Taxonomy" id="246437"/>
    <lineage>
        <taxon>Eukaryota</taxon>
        <taxon>Metazoa</taxon>
        <taxon>Chordata</taxon>
        <taxon>Craniata</taxon>
        <taxon>Vertebrata</taxon>
        <taxon>Euteleostomi</taxon>
        <taxon>Mammalia</taxon>
        <taxon>Eutheria</taxon>
        <taxon>Euarchontoglires</taxon>
        <taxon>Scandentia</taxon>
        <taxon>Tupaiidae</taxon>
        <taxon>Tupaia</taxon>
    </lineage>
</organism>
<dbReference type="InParanoid" id="L9KMW9"/>
<evidence type="ECO:0000313" key="3">
    <source>
        <dbReference type="Proteomes" id="UP000011518"/>
    </source>
</evidence>
<gene>
    <name evidence="2" type="ORF">TREES_T100018658</name>
</gene>
<feature type="region of interest" description="Disordered" evidence="1">
    <location>
        <begin position="44"/>
        <end position="92"/>
    </location>
</feature>
<keyword evidence="3" id="KW-1185">Reference proteome</keyword>
<sequence>MGNLNCCSRAPVEDITEELSCEDFLEEEIPSSVKLSTKSLVLRSRDSTEDIKGDEEQEGEMKTNTTGESTEVAAPVPDHTNEDEETEETPTNFVTDIWEGISPWTSEFLEFSKYWET</sequence>
<evidence type="ECO:0000313" key="2">
    <source>
        <dbReference type="EMBL" id="ELW63829.1"/>
    </source>
</evidence>
<dbReference type="AlphaFoldDB" id="L9KMW9"/>
<name>L9KMW9_TUPCH</name>
<accession>L9KMW9</accession>
<reference evidence="3" key="1">
    <citation type="submission" date="2012-07" db="EMBL/GenBank/DDBJ databases">
        <title>Genome of the Chinese tree shrew, a rising model animal genetically related to primates.</title>
        <authorList>
            <person name="Zhang G."/>
            <person name="Fan Y."/>
            <person name="Yao Y."/>
            <person name="Huang Z."/>
        </authorList>
    </citation>
    <scope>NUCLEOTIDE SEQUENCE [LARGE SCALE GENOMIC DNA]</scope>
</reference>
<dbReference type="Proteomes" id="UP000011518">
    <property type="component" value="Unassembled WGS sequence"/>
</dbReference>
<dbReference type="EMBL" id="KB320760">
    <property type="protein sequence ID" value="ELW63829.1"/>
    <property type="molecule type" value="Genomic_DNA"/>
</dbReference>